<organism evidence="8 9">
    <name type="scientific">Candidatus Nomurabacteria bacterium RIFCSPHIGHO2_01_FULL_40_12</name>
    <dbReference type="NCBI Taxonomy" id="1801737"/>
    <lineage>
        <taxon>Bacteria</taxon>
        <taxon>Candidatus Nomuraibacteriota</taxon>
    </lineage>
</organism>
<feature type="binding site" evidence="7">
    <location>
        <position position="97"/>
    </location>
    <ligand>
        <name>Zn(2+)</name>
        <dbReference type="ChEBI" id="CHEBI:29105"/>
        <note>catalytic</note>
    </ligand>
</feature>
<dbReference type="Gene3D" id="3.40.390.30">
    <property type="entry name" value="Metalloproteases ('zincins'), catalytic domain"/>
    <property type="match status" value="1"/>
</dbReference>
<name>A0A1F6UYI2_9BACT</name>
<evidence type="ECO:0000256" key="3">
    <source>
        <dbReference type="ARBA" id="ARBA00022723"/>
    </source>
</evidence>
<dbReference type="AlphaFoldDB" id="A0A1F6UYI2"/>
<evidence type="ECO:0000313" key="8">
    <source>
        <dbReference type="EMBL" id="OGI62471.1"/>
    </source>
</evidence>
<dbReference type="HAMAP" id="MF_00009">
    <property type="entry name" value="Endoribonucl_YbeY"/>
    <property type="match status" value="1"/>
</dbReference>
<dbReference type="GO" id="GO:0004222">
    <property type="term" value="F:metalloendopeptidase activity"/>
    <property type="evidence" value="ECO:0007669"/>
    <property type="project" value="InterPro"/>
</dbReference>
<feature type="binding site" evidence="7">
    <location>
        <position position="87"/>
    </location>
    <ligand>
        <name>Zn(2+)</name>
        <dbReference type="ChEBI" id="CHEBI:29105"/>
        <note>catalytic</note>
    </ligand>
</feature>
<feature type="binding site" evidence="7">
    <location>
        <position position="91"/>
    </location>
    <ligand>
        <name>Zn(2+)</name>
        <dbReference type="ChEBI" id="CHEBI:29105"/>
        <note>catalytic</note>
    </ligand>
</feature>
<dbReference type="InterPro" id="IPR023091">
    <property type="entry name" value="MetalPrtase_cat_dom_sf_prd"/>
</dbReference>
<dbReference type="PANTHER" id="PTHR46986">
    <property type="entry name" value="ENDORIBONUCLEASE YBEY, CHLOROPLASTIC"/>
    <property type="match status" value="1"/>
</dbReference>
<evidence type="ECO:0000313" key="9">
    <source>
        <dbReference type="Proteomes" id="UP000177602"/>
    </source>
</evidence>
<evidence type="ECO:0000256" key="6">
    <source>
        <dbReference type="ARBA" id="ARBA00022833"/>
    </source>
</evidence>
<evidence type="ECO:0000256" key="1">
    <source>
        <dbReference type="ARBA" id="ARBA00010875"/>
    </source>
</evidence>
<dbReference type="NCBIfam" id="TIGR00043">
    <property type="entry name" value="rRNA maturation RNase YbeY"/>
    <property type="match status" value="1"/>
</dbReference>
<keyword evidence="7" id="KW-0690">Ribosome biogenesis</keyword>
<keyword evidence="4 7" id="KW-0255">Endonuclease</keyword>
<evidence type="ECO:0000256" key="5">
    <source>
        <dbReference type="ARBA" id="ARBA00022801"/>
    </source>
</evidence>
<comment type="cofactor">
    <cofactor evidence="7">
        <name>Zn(2+)</name>
        <dbReference type="ChEBI" id="CHEBI:29105"/>
    </cofactor>
    <text evidence="7">Binds 1 zinc ion.</text>
</comment>
<dbReference type="STRING" id="1801737.A2818_01065"/>
<dbReference type="EC" id="3.1.-.-" evidence="7"/>
<sequence length="137" mass="16077">MRFEKKIEIIKNDILSKDYILSVGFVDKKKSRAINRTYRKKDKATNVLSFSLRKQSGELVLCKAIIKKEAKNSNRTFEEWLGFLVIHGMLHLKGLKHSSIMEKLEEAYDKKYFGGNRRRVLFDESRSGRIHQRGKKS</sequence>
<comment type="caution">
    <text evidence="8">The sequence shown here is derived from an EMBL/GenBank/DDBJ whole genome shotgun (WGS) entry which is preliminary data.</text>
</comment>
<keyword evidence="7" id="KW-0698">rRNA processing</keyword>
<keyword evidence="6 7" id="KW-0862">Zinc</keyword>
<dbReference type="Pfam" id="PF02130">
    <property type="entry name" value="YbeY"/>
    <property type="match status" value="1"/>
</dbReference>
<dbReference type="GO" id="GO:0006364">
    <property type="term" value="P:rRNA processing"/>
    <property type="evidence" value="ECO:0007669"/>
    <property type="project" value="UniProtKB-UniRule"/>
</dbReference>
<dbReference type="SUPFAM" id="SSF55486">
    <property type="entry name" value="Metalloproteases ('zincins'), catalytic domain"/>
    <property type="match status" value="1"/>
</dbReference>
<dbReference type="GO" id="GO:0008270">
    <property type="term" value="F:zinc ion binding"/>
    <property type="evidence" value="ECO:0007669"/>
    <property type="project" value="UniProtKB-UniRule"/>
</dbReference>
<protein>
    <recommendedName>
        <fullName evidence="7">Endoribonuclease YbeY</fullName>
        <ecNumber evidence="7">3.1.-.-</ecNumber>
    </recommendedName>
</protein>
<dbReference type="GO" id="GO:0004521">
    <property type="term" value="F:RNA endonuclease activity"/>
    <property type="evidence" value="ECO:0007669"/>
    <property type="project" value="UniProtKB-UniRule"/>
</dbReference>
<evidence type="ECO:0000256" key="4">
    <source>
        <dbReference type="ARBA" id="ARBA00022759"/>
    </source>
</evidence>
<dbReference type="InterPro" id="IPR002036">
    <property type="entry name" value="YbeY"/>
</dbReference>
<keyword evidence="7" id="KW-0963">Cytoplasm</keyword>
<comment type="subcellular location">
    <subcellularLocation>
        <location evidence="7">Cytoplasm</location>
    </subcellularLocation>
</comment>
<dbReference type="EMBL" id="MFTN01000027">
    <property type="protein sequence ID" value="OGI62471.1"/>
    <property type="molecule type" value="Genomic_DNA"/>
</dbReference>
<evidence type="ECO:0000256" key="2">
    <source>
        <dbReference type="ARBA" id="ARBA00022722"/>
    </source>
</evidence>
<accession>A0A1F6UYI2</accession>
<dbReference type="GO" id="GO:0005737">
    <property type="term" value="C:cytoplasm"/>
    <property type="evidence" value="ECO:0007669"/>
    <property type="project" value="UniProtKB-SubCell"/>
</dbReference>
<proteinExistence type="inferred from homology"/>
<keyword evidence="2 7" id="KW-0540">Nuclease</keyword>
<keyword evidence="3 7" id="KW-0479">Metal-binding</keyword>
<dbReference type="PANTHER" id="PTHR46986:SF1">
    <property type="entry name" value="ENDORIBONUCLEASE YBEY, CHLOROPLASTIC"/>
    <property type="match status" value="1"/>
</dbReference>
<evidence type="ECO:0000256" key="7">
    <source>
        <dbReference type="HAMAP-Rule" id="MF_00009"/>
    </source>
</evidence>
<comment type="similarity">
    <text evidence="1 7">Belongs to the endoribonuclease YbeY family.</text>
</comment>
<dbReference type="Proteomes" id="UP000177602">
    <property type="component" value="Unassembled WGS sequence"/>
</dbReference>
<gene>
    <name evidence="7" type="primary">ybeY</name>
    <name evidence="8" type="ORF">A2818_01065</name>
</gene>
<comment type="function">
    <text evidence="7">Single strand-specific metallo-endoribonuclease involved in late-stage 70S ribosome quality control and in maturation of the 3' terminus of the 16S rRNA.</text>
</comment>
<reference evidence="8 9" key="1">
    <citation type="journal article" date="2016" name="Nat. Commun.">
        <title>Thousands of microbial genomes shed light on interconnected biogeochemical processes in an aquifer system.</title>
        <authorList>
            <person name="Anantharaman K."/>
            <person name="Brown C.T."/>
            <person name="Hug L.A."/>
            <person name="Sharon I."/>
            <person name="Castelle C.J."/>
            <person name="Probst A.J."/>
            <person name="Thomas B.C."/>
            <person name="Singh A."/>
            <person name="Wilkins M.J."/>
            <person name="Karaoz U."/>
            <person name="Brodie E.L."/>
            <person name="Williams K.H."/>
            <person name="Hubbard S.S."/>
            <person name="Banfield J.F."/>
        </authorList>
    </citation>
    <scope>NUCLEOTIDE SEQUENCE [LARGE SCALE GENOMIC DNA]</scope>
</reference>
<keyword evidence="5 7" id="KW-0378">Hydrolase</keyword>